<keyword evidence="2" id="KW-1185">Reference proteome</keyword>
<proteinExistence type="predicted"/>
<protein>
    <submittedName>
        <fullName evidence="1">Uncharacterized protein</fullName>
    </submittedName>
</protein>
<reference evidence="1 2" key="1">
    <citation type="journal article" date="2023" name="Mol. Biol. Evol.">
        <title>Genomics of Secondarily Temperate Adaptation in the Only Non-Antarctic Icefish.</title>
        <authorList>
            <person name="Rivera-Colon A.G."/>
            <person name="Rayamajhi N."/>
            <person name="Minhas B.F."/>
            <person name="Madrigal G."/>
            <person name="Bilyk K.T."/>
            <person name="Yoon V."/>
            <person name="Hune M."/>
            <person name="Gregory S."/>
            <person name="Cheng C.H.C."/>
            <person name="Catchen J.M."/>
        </authorList>
    </citation>
    <scope>NUCLEOTIDE SEQUENCE [LARGE SCALE GENOMIC DNA]</scope>
    <source>
        <tissue evidence="1">White muscle</tissue>
    </source>
</reference>
<accession>A0AAN8ICF8</accession>
<evidence type="ECO:0000313" key="1">
    <source>
        <dbReference type="EMBL" id="KAK5934524.1"/>
    </source>
</evidence>
<comment type="caution">
    <text evidence="1">The sequence shown here is derived from an EMBL/GenBank/DDBJ whole genome shotgun (WGS) entry which is preliminary data.</text>
</comment>
<sequence length="78" mass="8773">MLSYGSTCKDTSPLFCFLYDQHDQLLVCAEFVQRFECLSCGLTSLWVPSGASASDEEAGGDWRFTLEEMKETKVPIPR</sequence>
<dbReference type="EMBL" id="JAURVH010001514">
    <property type="protein sequence ID" value="KAK5934524.1"/>
    <property type="molecule type" value="Genomic_DNA"/>
</dbReference>
<evidence type="ECO:0000313" key="2">
    <source>
        <dbReference type="Proteomes" id="UP001331515"/>
    </source>
</evidence>
<dbReference type="Proteomes" id="UP001331515">
    <property type="component" value="Unassembled WGS sequence"/>
</dbReference>
<name>A0AAN8ICF8_CHAGU</name>
<gene>
    <name evidence="1" type="ORF">CgunFtcFv8_014917</name>
</gene>
<dbReference type="AlphaFoldDB" id="A0AAN8ICF8"/>
<organism evidence="1 2">
    <name type="scientific">Champsocephalus gunnari</name>
    <name type="common">Mackerel icefish</name>
    <dbReference type="NCBI Taxonomy" id="52237"/>
    <lineage>
        <taxon>Eukaryota</taxon>
        <taxon>Metazoa</taxon>
        <taxon>Chordata</taxon>
        <taxon>Craniata</taxon>
        <taxon>Vertebrata</taxon>
        <taxon>Euteleostomi</taxon>
        <taxon>Actinopterygii</taxon>
        <taxon>Neopterygii</taxon>
        <taxon>Teleostei</taxon>
        <taxon>Neoteleostei</taxon>
        <taxon>Acanthomorphata</taxon>
        <taxon>Eupercaria</taxon>
        <taxon>Perciformes</taxon>
        <taxon>Notothenioidei</taxon>
        <taxon>Channichthyidae</taxon>
        <taxon>Champsocephalus</taxon>
    </lineage>
</organism>